<dbReference type="SUPFAM" id="SSF51110">
    <property type="entry name" value="alpha-D-mannose-specific plant lectins"/>
    <property type="match status" value="2"/>
</dbReference>
<evidence type="ECO:0000313" key="28">
    <source>
        <dbReference type="Proteomes" id="UP000325577"/>
    </source>
</evidence>
<evidence type="ECO:0000256" key="13">
    <source>
        <dbReference type="ARBA" id="ARBA00022989"/>
    </source>
</evidence>
<sequence>MAHFPLAVTSPSETSASSVICFKKHSPPPISLKLKGVLQLLFVVHFPCFCLAIENDYPSADFPASWVNNDFIQRGSTDFNDGSTVRPVLLNNSNPKNFPAIGCGFYGNRANNSFFFAIFAVQATSISTIITTNSPVVIWTANRANPVRENATLHLTSGRGVVLRDDDGTLVWSSNTSLYRARSMQITGNGTLNLVDVDDFIIWQSMDQPMDTWLPGQTLTSGQRLIASVSATNWNPGPFYLSFVGRDLFAFMDSDPPLMYRKVLQAATASKKFRTGSLDLVDLAVLYVSETEEFQYMRLDSDGHLRVYQWVTGAVVTVEDILMESLDSCDYPTVCGNYGICSSGNCICPGGNDGTGSYFRQMNSNPGCIETTPLSCQSSNLHHLLELDKVSYIGFITKLPNTDIESCKQACLKNCSCKAALFRYNLNSSIGNCSLPSQIFSLMSVARPYNSTTFIKVQKSLVAVAPAPNPAIRTFTPKPSRRKSSWIALILGSTIGALVVAIPIVWICVRNRRRRNRRGKNVDEELDDSLNLVENLPTRFTYEELKSATQNFHRKLGGGGFGSVFEGNLSDGTKIAVKRLDRLGQGRKEFLAEVKTVGSIHHINLVRLMGFCAEKSQRLLVYEYMSNGSLDKWIFHRNPEKALGWEIRKKIILSIAKGLAYLHEDCRTRIAHLDIKPQNILLDDNFNARLSDFGLARLIDRNQSQVITQMRGTRGYMAPEWLSRKITEKVDVFSFGVVVLEIVSGRKNLDFSQPEEIDHLLLHIVKQKAEENQLLDVVDRSSEDMQRQGEEAVKMIKIAIWCLQNDFTRRPSMSMVVKVLEGAMVMEPISDYSFLTSTMVVAHEEVIMAASAPQPAVVLFLYATLDDYPSANVSTSWTSESGITNYDQSFLSLVLVNNTKLLQNFTGVGCGFYGGPNDTGVYDSIFFVIFVSYTSDDHPYSFIGLNSPEIIWTANRANPVKRNATLHLTSEGDLVLRDADGTLAWSTDTSGKSVVGMNLTQSGNLLLYDSNRSIVWQSFDHPTDAWLPGQTLSQGQRLLASVSQTNWTASPFYLSCSSDGLFAFIEANPPQMYSKVVHGGIKSLEFNAGRLDLIKGKSNSTAALYVSKTEDFQFMKLEPGGHLRTYRWTRSQVTNEDILTGTLPDCAYPMVCGNYGICSNGGQCSCPGGNGGDASYFRQLSFRQPSRGCVEVTQLSCQYPHRHLFLELVDVSYFGFVTVFTNTDADNCKEACLKNCSCKAALYRYLSNFSRGDCAMPSQIFSLMNSQQQVTSNTHIPPPDPTTVYSYSAFIKVQKPSPAPIPTLPTKPESAPASVPLKKKTNRIALIMGLIFAASSVFTVLVWIYIRVKRKGRHLQEGLDEDGEEVENSLELLPDLPKRFTYDDLKSATENFQVHRKLGGGGFGSVFEGTLGDGTKVAVKRLDHLGQGRKEFLAEVRTMGSIHHVNLVKLIGFCSERSHTLLVYEYMTNGSLDKLIFKTTPETALEWKIRRKIILDIARGLVYLHEECKKRIAHLDIKPQNILLDDNFNAKLSDFGLARLMDRDQSHVMTQMRGTRGYMAPEWLSKKITEKADVYSFGVVMLEVVCGRKNLDYSLLEENEHLLQLVKKKAEANQLFELLDKCIENTQRHGQEAEEMMRFAIWCLHSDPARRPSMSTVVKVLEGVMVMETISDFGFLVPTATKTPKEAIEVASAPPTASILSGPR</sequence>
<dbReference type="EMBL" id="CM018036">
    <property type="protein sequence ID" value="KAA8540402.1"/>
    <property type="molecule type" value="Genomic_DNA"/>
</dbReference>
<dbReference type="InterPro" id="IPR000858">
    <property type="entry name" value="S_locus_glycoprot_dom"/>
</dbReference>
<evidence type="ECO:0000256" key="1">
    <source>
        <dbReference type="ARBA" id="ARBA00004479"/>
    </source>
</evidence>
<dbReference type="GO" id="GO:0048544">
    <property type="term" value="P:recognition of pollen"/>
    <property type="evidence" value="ECO:0007669"/>
    <property type="project" value="InterPro"/>
</dbReference>
<evidence type="ECO:0000259" key="26">
    <source>
        <dbReference type="PROSITE" id="PS50948"/>
    </source>
</evidence>
<comment type="caution">
    <text evidence="20">Lacks conserved residue(s) required for the propagation of feature annotation.</text>
</comment>
<feature type="domain" description="Apple" evidence="26">
    <location>
        <begin position="376"/>
        <end position="459"/>
    </location>
</feature>
<dbReference type="FunFam" id="1.10.510.10:FF:000248">
    <property type="entry name" value="S-receptor-like kinase 5"/>
    <property type="match status" value="2"/>
</dbReference>
<dbReference type="SMART" id="SM00473">
    <property type="entry name" value="PAN_AP"/>
    <property type="match status" value="2"/>
</dbReference>
<keyword evidence="3" id="KW-0723">Serine/threonine-protein kinase</keyword>
<keyword evidence="8" id="KW-0732">Signal</keyword>
<dbReference type="SMART" id="SM00220">
    <property type="entry name" value="S_TKc"/>
    <property type="match status" value="2"/>
</dbReference>
<keyword evidence="4 20" id="KW-0245">EGF-like domain</keyword>
<protein>
    <recommendedName>
        <fullName evidence="2">non-specific serine/threonine protein kinase</fullName>
        <ecNumber evidence="2">2.7.11.1</ecNumber>
    </recommendedName>
</protein>
<feature type="domain" description="Bulb-type lectin" evidence="25">
    <location>
        <begin position="886"/>
        <end position="1020"/>
    </location>
</feature>
<dbReference type="CDD" id="cd14066">
    <property type="entry name" value="STKc_IRAK"/>
    <property type="match status" value="2"/>
</dbReference>
<dbReference type="InterPro" id="IPR003609">
    <property type="entry name" value="Pan_app"/>
</dbReference>
<dbReference type="OrthoDB" id="4062651at2759"/>
<comment type="catalytic activity">
    <reaction evidence="19">
        <text>L-seryl-[protein] + ATP = O-phospho-L-seryl-[protein] + ADP + H(+)</text>
        <dbReference type="Rhea" id="RHEA:17989"/>
        <dbReference type="Rhea" id="RHEA-COMP:9863"/>
        <dbReference type="Rhea" id="RHEA-COMP:11604"/>
        <dbReference type="ChEBI" id="CHEBI:15378"/>
        <dbReference type="ChEBI" id="CHEBI:29999"/>
        <dbReference type="ChEBI" id="CHEBI:30616"/>
        <dbReference type="ChEBI" id="CHEBI:83421"/>
        <dbReference type="ChEBI" id="CHEBI:456216"/>
        <dbReference type="EC" id="2.7.11.1"/>
    </reaction>
</comment>
<evidence type="ECO:0000256" key="18">
    <source>
        <dbReference type="ARBA" id="ARBA00047899"/>
    </source>
</evidence>
<dbReference type="InterPro" id="IPR000742">
    <property type="entry name" value="EGF"/>
</dbReference>
<dbReference type="PANTHER" id="PTHR47976">
    <property type="entry name" value="G-TYPE LECTIN S-RECEPTOR-LIKE SERINE/THREONINE-PROTEIN KINASE SD2-5"/>
    <property type="match status" value="1"/>
</dbReference>
<evidence type="ECO:0000313" key="27">
    <source>
        <dbReference type="EMBL" id="KAA8540402.1"/>
    </source>
</evidence>
<evidence type="ECO:0000256" key="19">
    <source>
        <dbReference type="ARBA" id="ARBA00048679"/>
    </source>
</evidence>
<feature type="transmembrane region" description="Helical" evidence="22">
    <location>
        <begin position="1324"/>
        <end position="1346"/>
    </location>
</feature>
<dbReference type="InterPro" id="IPR008271">
    <property type="entry name" value="Ser/Thr_kinase_AS"/>
</dbReference>
<dbReference type="Pfam" id="PF00069">
    <property type="entry name" value="Pkinase"/>
    <property type="match status" value="2"/>
</dbReference>
<evidence type="ECO:0000256" key="15">
    <source>
        <dbReference type="ARBA" id="ARBA00023157"/>
    </source>
</evidence>
<reference evidence="27 28" key="1">
    <citation type="submission" date="2019-09" db="EMBL/GenBank/DDBJ databases">
        <title>A chromosome-level genome assembly of the Chinese tupelo Nyssa sinensis.</title>
        <authorList>
            <person name="Yang X."/>
            <person name="Kang M."/>
            <person name="Yang Y."/>
            <person name="Xiong H."/>
            <person name="Wang M."/>
            <person name="Zhang Z."/>
            <person name="Wang Z."/>
            <person name="Wu H."/>
            <person name="Ma T."/>
            <person name="Liu J."/>
            <person name="Xi Z."/>
        </authorList>
    </citation>
    <scope>NUCLEOTIDE SEQUENCE [LARGE SCALE GENOMIC DNA]</scope>
    <source>
        <strain evidence="27">J267</strain>
        <tissue evidence="27">Leaf</tissue>
    </source>
</reference>
<dbReference type="PROSITE" id="PS00108">
    <property type="entry name" value="PROTEIN_KINASE_ST"/>
    <property type="match status" value="2"/>
</dbReference>
<evidence type="ECO:0000256" key="11">
    <source>
        <dbReference type="ARBA" id="ARBA00022777"/>
    </source>
</evidence>
<comment type="catalytic activity">
    <reaction evidence="18">
        <text>L-threonyl-[protein] + ATP = O-phospho-L-threonyl-[protein] + ADP + H(+)</text>
        <dbReference type="Rhea" id="RHEA:46608"/>
        <dbReference type="Rhea" id="RHEA-COMP:11060"/>
        <dbReference type="Rhea" id="RHEA-COMP:11605"/>
        <dbReference type="ChEBI" id="CHEBI:15378"/>
        <dbReference type="ChEBI" id="CHEBI:30013"/>
        <dbReference type="ChEBI" id="CHEBI:30616"/>
        <dbReference type="ChEBI" id="CHEBI:61977"/>
        <dbReference type="ChEBI" id="CHEBI:456216"/>
        <dbReference type="EC" id="2.7.11.1"/>
    </reaction>
</comment>
<dbReference type="GO" id="GO:0016020">
    <property type="term" value="C:membrane"/>
    <property type="evidence" value="ECO:0007669"/>
    <property type="project" value="UniProtKB-SubCell"/>
</dbReference>
<feature type="transmembrane region" description="Helical" evidence="22">
    <location>
        <begin position="486"/>
        <end position="509"/>
    </location>
</feature>
<dbReference type="PROSITE" id="PS00107">
    <property type="entry name" value="PROTEIN_KINASE_ATP"/>
    <property type="match status" value="2"/>
</dbReference>
<dbReference type="InterPro" id="IPR051343">
    <property type="entry name" value="G-type_lectin_kinases/EP1-like"/>
</dbReference>
<evidence type="ECO:0000256" key="3">
    <source>
        <dbReference type="ARBA" id="ARBA00022527"/>
    </source>
</evidence>
<evidence type="ECO:0000256" key="17">
    <source>
        <dbReference type="ARBA" id="ARBA00023180"/>
    </source>
</evidence>
<dbReference type="FunFam" id="2.90.10.30:FF:000003">
    <property type="entry name" value="Os04g0303100 protein"/>
    <property type="match status" value="2"/>
</dbReference>
<dbReference type="PROSITE" id="PS50026">
    <property type="entry name" value="EGF_3"/>
    <property type="match status" value="1"/>
</dbReference>
<dbReference type="PANTHER" id="PTHR47976:SF30">
    <property type="entry name" value="RECEPTOR-LIKE SERINE_THREONINE-PROTEIN KINASE"/>
    <property type="match status" value="1"/>
</dbReference>
<evidence type="ECO:0000256" key="5">
    <source>
        <dbReference type="ARBA" id="ARBA00022553"/>
    </source>
</evidence>
<feature type="domain" description="Apple" evidence="26">
    <location>
        <begin position="1197"/>
        <end position="1289"/>
    </location>
</feature>
<keyword evidence="11" id="KW-0418">Kinase</keyword>
<keyword evidence="16" id="KW-0675">Receptor</keyword>
<evidence type="ECO:0000256" key="16">
    <source>
        <dbReference type="ARBA" id="ARBA00023170"/>
    </source>
</evidence>
<dbReference type="GO" id="GO:0005524">
    <property type="term" value="F:ATP binding"/>
    <property type="evidence" value="ECO:0007669"/>
    <property type="project" value="UniProtKB-UniRule"/>
</dbReference>
<evidence type="ECO:0000256" key="10">
    <source>
        <dbReference type="ARBA" id="ARBA00022741"/>
    </source>
</evidence>
<feature type="domain" description="Protein kinase" evidence="23">
    <location>
        <begin position="550"/>
        <end position="835"/>
    </location>
</feature>
<dbReference type="FunFam" id="3.30.200.20:FF:000178">
    <property type="entry name" value="serine/threonine-protein kinase PBS1-like"/>
    <property type="match status" value="2"/>
</dbReference>
<keyword evidence="28" id="KW-1185">Reference proteome</keyword>
<dbReference type="Pfam" id="PF08276">
    <property type="entry name" value="PAN_2"/>
    <property type="match status" value="1"/>
</dbReference>
<name>A0A5J5BF00_9ASTE</name>
<dbReference type="InterPro" id="IPR036426">
    <property type="entry name" value="Bulb-type_lectin_dom_sf"/>
</dbReference>
<evidence type="ECO:0000259" key="25">
    <source>
        <dbReference type="PROSITE" id="PS50927"/>
    </source>
</evidence>
<proteinExistence type="predicted"/>
<dbReference type="PROSITE" id="PS50927">
    <property type="entry name" value="BULB_LECTIN"/>
    <property type="match status" value="2"/>
</dbReference>
<evidence type="ECO:0000256" key="6">
    <source>
        <dbReference type="ARBA" id="ARBA00022679"/>
    </source>
</evidence>
<evidence type="ECO:0000256" key="14">
    <source>
        <dbReference type="ARBA" id="ARBA00023136"/>
    </source>
</evidence>
<comment type="subcellular location">
    <subcellularLocation>
        <location evidence="1">Membrane</location>
        <topology evidence="1">Single-pass type I membrane protein</topology>
    </subcellularLocation>
</comment>
<evidence type="ECO:0000259" key="24">
    <source>
        <dbReference type="PROSITE" id="PS50026"/>
    </source>
</evidence>
<dbReference type="CDD" id="cd00028">
    <property type="entry name" value="B_lectin"/>
    <property type="match status" value="1"/>
</dbReference>
<keyword evidence="9" id="KW-0430">Lectin</keyword>
<dbReference type="CDD" id="cd01098">
    <property type="entry name" value="PAN_AP_plant"/>
    <property type="match status" value="2"/>
</dbReference>
<dbReference type="Gene3D" id="1.10.510.10">
    <property type="entry name" value="Transferase(Phosphotransferase) domain 1"/>
    <property type="match status" value="2"/>
</dbReference>
<feature type="domain" description="EGF-like" evidence="24">
    <location>
        <begin position="1142"/>
        <end position="1176"/>
    </location>
</feature>
<dbReference type="PROSITE" id="PS50948">
    <property type="entry name" value="PAN"/>
    <property type="match status" value="2"/>
</dbReference>
<organism evidence="27 28">
    <name type="scientific">Nyssa sinensis</name>
    <dbReference type="NCBI Taxonomy" id="561372"/>
    <lineage>
        <taxon>Eukaryota</taxon>
        <taxon>Viridiplantae</taxon>
        <taxon>Streptophyta</taxon>
        <taxon>Embryophyta</taxon>
        <taxon>Tracheophyta</taxon>
        <taxon>Spermatophyta</taxon>
        <taxon>Magnoliopsida</taxon>
        <taxon>eudicotyledons</taxon>
        <taxon>Gunneridae</taxon>
        <taxon>Pentapetalae</taxon>
        <taxon>asterids</taxon>
        <taxon>Cornales</taxon>
        <taxon>Nyssaceae</taxon>
        <taxon>Nyssa</taxon>
    </lineage>
</organism>
<gene>
    <name evidence="27" type="ORF">F0562_024679</name>
</gene>
<dbReference type="InterPro" id="IPR017441">
    <property type="entry name" value="Protein_kinase_ATP_BS"/>
</dbReference>
<evidence type="ECO:0000256" key="7">
    <source>
        <dbReference type="ARBA" id="ARBA00022692"/>
    </source>
</evidence>
<feature type="domain" description="Protein kinase" evidence="23">
    <location>
        <begin position="1392"/>
        <end position="1665"/>
    </location>
</feature>
<keyword evidence="15" id="KW-1015">Disulfide bond</keyword>
<dbReference type="SMART" id="SM00108">
    <property type="entry name" value="B_lectin"/>
    <property type="match status" value="2"/>
</dbReference>
<keyword evidence="10 21" id="KW-0547">Nucleotide-binding</keyword>
<keyword evidence="17" id="KW-0325">Glycoprotein</keyword>
<keyword evidence="6" id="KW-0808">Transferase</keyword>
<dbReference type="EC" id="2.7.11.1" evidence="2"/>
<evidence type="ECO:0000256" key="22">
    <source>
        <dbReference type="SAM" id="Phobius"/>
    </source>
</evidence>
<evidence type="ECO:0000256" key="8">
    <source>
        <dbReference type="ARBA" id="ARBA00022729"/>
    </source>
</evidence>
<dbReference type="InterPro" id="IPR011009">
    <property type="entry name" value="Kinase-like_dom_sf"/>
</dbReference>
<dbReference type="GO" id="GO:0004674">
    <property type="term" value="F:protein serine/threonine kinase activity"/>
    <property type="evidence" value="ECO:0007669"/>
    <property type="project" value="UniProtKB-KW"/>
</dbReference>
<evidence type="ECO:0000256" key="2">
    <source>
        <dbReference type="ARBA" id="ARBA00012513"/>
    </source>
</evidence>
<evidence type="ECO:0000256" key="12">
    <source>
        <dbReference type="ARBA" id="ARBA00022840"/>
    </source>
</evidence>
<evidence type="ECO:0000256" key="21">
    <source>
        <dbReference type="PROSITE-ProRule" id="PRU10141"/>
    </source>
</evidence>
<keyword evidence="7 22" id="KW-0812">Transmembrane</keyword>
<accession>A0A5J5BF00</accession>
<dbReference type="GO" id="GO:0030246">
    <property type="term" value="F:carbohydrate binding"/>
    <property type="evidence" value="ECO:0007669"/>
    <property type="project" value="UniProtKB-KW"/>
</dbReference>
<dbReference type="PROSITE" id="PS50011">
    <property type="entry name" value="PROTEIN_KINASE_DOM"/>
    <property type="match status" value="2"/>
</dbReference>
<evidence type="ECO:0000256" key="9">
    <source>
        <dbReference type="ARBA" id="ARBA00022734"/>
    </source>
</evidence>
<dbReference type="Pfam" id="PF01453">
    <property type="entry name" value="B_lectin"/>
    <property type="match status" value="2"/>
</dbReference>
<dbReference type="InterPro" id="IPR000719">
    <property type="entry name" value="Prot_kinase_dom"/>
</dbReference>
<dbReference type="Pfam" id="PF00954">
    <property type="entry name" value="S_locus_glycop"/>
    <property type="match status" value="1"/>
</dbReference>
<dbReference type="Gene3D" id="2.90.10.30">
    <property type="match status" value="2"/>
</dbReference>
<dbReference type="InterPro" id="IPR001480">
    <property type="entry name" value="Bulb-type_lectin_dom"/>
</dbReference>
<evidence type="ECO:0000259" key="23">
    <source>
        <dbReference type="PROSITE" id="PS50011"/>
    </source>
</evidence>
<keyword evidence="12 21" id="KW-0067">ATP-binding</keyword>
<feature type="binding site" evidence="21">
    <location>
        <position position="1420"/>
    </location>
    <ligand>
        <name>ATP</name>
        <dbReference type="ChEBI" id="CHEBI:30616"/>
    </ligand>
</feature>
<feature type="domain" description="Bulb-type lectin" evidence="25">
    <location>
        <begin position="96"/>
        <end position="215"/>
    </location>
</feature>
<keyword evidence="14 22" id="KW-0472">Membrane</keyword>
<dbReference type="SUPFAM" id="SSF56112">
    <property type="entry name" value="Protein kinase-like (PK-like)"/>
    <property type="match status" value="2"/>
</dbReference>
<dbReference type="Gene3D" id="3.30.200.20">
    <property type="entry name" value="Phosphorylase Kinase, domain 1"/>
    <property type="match status" value="2"/>
</dbReference>
<evidence type="ECO:0000256" key="20">
    <source>
        <dbReference type="PROSITE-ProRule" id="PRU00076"/>
    </source>
</evidence>
<keyword evidence="5" id="KW-0597">Phosphoprotein</keyword>
<evidence type="ECO:0000256" key="4">
    <source>
        <dbReference type="ARBA" id="ARBA00022536"/>
    </source>
</evidence>
<feature type="binding site" evidence="21">
    <location>
        <position position="578"/>
    </location>
    <ligand>
        <name>ATP</name>
        <dbReference type="ChEBI" id="CHEBI:30616"/>
    </ligand>
</feature>
<dbReference type="Proteomes" id="UP000325577">
    <property type="component" value="Linkage Group LG13"/>
</dbReference>
<keyword evidence="13 22" id="KW-1133">Transmembrane helix</keyword>